<organism evidence="1">
    <name type="scientific">Lygus hesperus</name>
    <name type="common">Western plant bug</name>
    <dbReference type="NCBI Taxonomy" id="30085"/>
    <lineage>
        <taxon>Eukaryota</taxon>
        <taxon>Metazoa</taxon>
        <taxon>Ecdysozoa</taxon>
        <taxon>Arthropoda</taxon>
        <taxon>Hexapoda</taxon>
        <taxon>Insecta</taxon>
        <taxon>Pterygota</taxon>
        <taxon>Neoptera</taxon>
        <taxon>Paraneoptera</taxon>
        <taxon>Hemiptera</taxon>
        <taxon>Heteroptera</taxon>
        <taxon>Panheteroptera</taxon>
        <taxon>Cimicomorpha</taxon>
        <taxon>Miridae</taxon>
        <taxon>Mirini</taxon>
        <taxon>Lygus</taxon>
    </lineage>
</organism>
<sequence length="122" mass="13727">MHPTVLSAPCTQLGTDSFKGEVSRIFQHSVIIRNTPFFYFGDRFNRFIQKGSIKVQSELQIIFQHLVKAQKTAIFLPASLEAFLPSLFPLSHSYLEGNDPPKPLVSAPLPLKLPESFNKLIT</sequence>
<gene>
    <name evidence="1" type="ORF">g.45435</name>
</gene>
<proteinExistence type="predicted"/>
<reference evidence="1" key="1">
    <citation type="journal article" date="2016" name="Gigascience">
        <title>De novo construction of an expanded transcriptome assembly for the western tarnished plant bug, Lygus hesperus.</title>
        <authorList>
            <person name="Tassone E.E."/>
            <person name="Geib S.M."/>
            <person name="Hall B."/>
            <person name="Fabrick J.A."/>
            <person name="Brent C.S."/>
            <person name="Hull J.J."/>
        </authorList>
    </citation>
    <scope>NUCLEOTIDE SEQUENCE</scope>
</reference>
<dbReference type="AlphaFoldDB" id="A0A146LS23"/>
<dbReference type="EMBL" id="GDHC01008704">
    <property type="protein sequence ID" value="JAQ09925.1"/>
    <property type="molecule type" value="Transcribed_RNA"/>
</dbReference>
<evidence type="ECO:0000313" key="1">
    <source>
        <dbReference type="EMBL" id="JAQ09925.1"/>
    </source>
</evidence>
<protein>
    <submittedName>
        <fullName evidence="1">Uncharacterized protein</fullName>
    </submittedName>
</protein>
<name>A0A146LS23_LYGHE</name>
<accession>A0A146LS23</accession>